<reference evidence="1 2" key="1">
    <citation type="submission" date="2019-12" db="EMBL/GenBank/DDBJ databases">
        <authorList>
            <person name="Wolfe R."/>
            <person name="Danczak R."/>
            <person name="Wilkins M."/>
        </authorList>
    </citation>
    <scope>NUCLEOTIDE SEQUENCE [LARGE SCALE GENOMIC DNA]</scope>
    <source>
        <strain evidence="1">X2_MaxBin.013</strain>
    </source>
</reference>
<protein>
    <recommendedName>
        <fullName evidence="3">PorV/PorQ family protein</fullName>
    </recommendedName>
</protein>
<dbReference type="EMBL" id="WPAF01000006">
    <property type="protein sequence ID" value="KAF0134684.1"/>
    <property type="molecule type" value="Genomic_DNA"/>
</dbReference>
<evidence type="ECO:0000313" key="2">
    <source>
        <dbReference type="Proteomes" id="UP000488506"/>
    </source>
</evidence>
<dbReference type="Gene3D" id="2.40.160.60">
    <property type="entry name" value="Outer membrane protein transport protein (OMPP1/FadL/TodX)"/>
    <property type="match status" value="1"/>
</dbReference>
<dbReference type="Proteomes" id="UP000488506">
    <property type="component" value="Unassembled WGS sequence"/>
</dbReference>
<comment type="caution">
    <text evidence="1">The sequence shown here is derived from an EMBL/GenBank/DDBJ whole genome shotgun (WGS) entry which is preliminary data.</text>
</comment>
<accession>A0A833NXC7</accession>
<name>A0A833NXC7_UNCSA</name>
<gene>
    <name evidence="1" type="ORF">FD145_515</name>
</gene>
<sequence>MRKLITYFLLLIVFNFFIVGIVFAQAIAPDPTRLSVGGRILGMGKAFVGLTDDVGALYTNPAGLGNIADWQITSMSGNFLEDFTYLNIAGVYPTNFGVFGAGYTSSTIAGGYATRVKEGSNPNDPVYEIDPTQPTINYFNNVGIISYGNKLQNFKIPFSIPYETLFGANLKLFFAGMSGDGITQGSASGRELDLGILVKLNPWLSLGSTVQNILPSSMGGKLTYATGHEESYPAVWENGIAVNLKKLNGLNVKLLFDFDYYPTRKGYPIIYHTGFEWIPVNLVSIRAGIDQDAAGDGSGSKLSAISNLTAGVGLNYNNFKFDYAFHQFTGAAGMTNSFFSLSYDHSFNAKDTAKAKSKWDIEKVITPEAKSVIVVPPKKIPAKTVKGGAKNVKKKSAK</sequence>
<evidence type="ECO:0008006" key="3">
    <source>
        <dbReference type="Google" id="ProtNLM"/>
    </source>
</evidence>
<evidence type="ECO:0000313" key="1">
    <source>
        <dbReference type="EMBL" id="KAF0134684.1"/>
    </source>
</evidence>
<dbReference type="AlphaFoldDB" id="A0A833NXC7"/>
<organism evidence="1 2">
    <name type="scientific">Candidatus Saganbacteria bacterium</name>
    <dbReference type="NCBI Taxonomy" id="2575572"/>
    <lineage>
        <taxon>Bacteria</taxon>
        <taxon>Bacillati</taxon>
        <taxon>Saganbacteria</taxon>
    </lineage>
</organism>
<proteinExistence type="predicted"/>